<evidence type="ECO:0000256" key="4">
    <source>
        <dbReference type="SAM" id="Phobius"/>
    </source>
</evidence>
<evidence type="ECO:0000313" key="7">
    <source>
        <dbReference type="Proteomes" id="UP001239445"/>
    </source>
</evidence>
<proteinExistence type="inferred from homology"/>
<feature type="transmembrane region" description="Helical" evidence="4">
    <location>
        <begin position="350"/>
        <end position="375"/>
    </location>
</feature>
<organism evidence="6 7">
    <name type="scientific">Echria macrotheca</name>
    <dbReference type="NCBI Taxonomy" id="438768"/>
    <lineage>
        <taxon>Eukaryota</taxon>
        <taxon>Fungi</taxon>
        <taxon>Dikarya</taxon>
        <taxon>Ascomycota</taxon>
        <taxon>Pezizomycotina</taxon>
        <taxon>Sordariomycetes</taxon>
        <taxon>Sordariomycetidae</taxon>
        <taxon>Sordariales</taxon>
        <taxon>Schizotheciaceae</taxon>
        <taxon>Echria</taxon>
    </lineage>
</organism>
<gene>
    <name evidence="6" type="ORF">QBC47DRAFT_343769</name>
</gene>
<reference evidence="6" key="1">
    <citation type="submission" date="2023-06" db="EMBL/GenBank/DDBJ databases">
        <title>Genome-scale phylogeny and comparative genomics of the fungal order Sordariales.</title>
        <authorList>
            <consortium name="Lawrence Berkeley National Laboratory"/>
            <person name="Hensen N."/>
            <person name="Bonometti L."/>
            <person name="Westerberg I."/>
            <person name="Brannstrom I.O."/>
            <person name="Guillou S."/>
            <person name="Cros-Aarteil S."/>
            <person name="Calhoun S."/>
            <person name="Haridas S."/>
            <person name="Kuo A."/>
            <person name="Mondo S."/>
            <person name="Pangilinan J."/>
            <person name="Riley R."/>
            <person name="Labutti K."/>
            <person name="Andreopoulos B."/>
            <person name="Lipzen A."/>
            <person name="Chen C."/>
            <person name="Yanf M."/>
            <person name="Daum C."/>
            <person name="Ng V."/>
            <person name="Clum A."/>
            <person name="Steindorff A."/>
            <person name="Ohm R."/>
            <person name="Martin F."/>
            <person name="Silar P."/>
            <person name="Natvig D."/>
            <person name="Lalanne C."/>
            <person name="Gautier V."/>
            <person name="Ament-Velasquez S.L."/>
            <person name="Kruys A."/>
            <person name="Hutchinson M.I."/>
            <person name="Powell A.J."/>
            <person name="Barry K."/>
            <person name="Miller A.N."/>
            <person name="Grigoriev I.V."/>
            <person name="Debuchy R."/>
            <person name="Gladieux P."/>
            <person name="Thoren M.H."/>
            <person name="Johannesson H."/>
        </authorList>
    </citation>
    <scope>NUCLEOTIDE SEQUENCE</scope>
    <source>
        <strain evidence="6">PSN4</strain>
    </source>
</reference>
<evidence type="ECO:0000313" key="6">
    <source>
        <dbReference type="EMBL" id="KAK1755470.1"/>
    </source>
</evidence>
<feature type="transmembrane region" description="Helical" evidence="4">
    <location>
        <begin position="161"/>
        <end position="178"/>
    </location>
</feature>
<evidence type="ECO:0000256" key="1">
    <source>
        <dbReference type="ARBA" id="ARBA00004141"/>
    </source>
</evidence>
<feature type="transmembrane region" description="Helical" evidence="4">
    <location>
        <begin position="296"/>
        <end position="315"/>
    </location>
</feature>
<dbReference type="GO" id="GO:0022857">
    <property type="term" value="F:transmembrane transporter activity"/>
    <property type="evidence" value="ECO:0007669"/>
    <property type="project" value="InterPro"/>
</dbReference>
<dbReference type="SUPFAM" id="SSF103473">
    <property type="entry name" value="MFS general substrate transporter"/>
    <property type="match status" value="1"/>
</dbReference>
<dbReference type="InterPro" id="IPR050327">
    <property type="entry name" value="Proton-linked_MCT"/>
</dbReference>
<feature type="region of interest" description="Disordered" evidence="3">
    <location>
        <begin position="1"/>
        <end position="49"/>
    </location>
</feature>
<feature type="transmembrane region" description="Helical" evidence="4">
    <location>
        <begin position="387"/>
        <end position="408"/>
    </location>
</feature>
<dbReference type="PROSITE" id="PS50850">
    <property type="entry name" value="MFS"/>
    <property type="match status" value="1"/>
</dbReference>
<sequence length="447" mass="48165">MASIPHSAEKDIESSASSTDMLDTMNFPASKPESQAIEDNSTPPPPAKDEEGTLLAWSQVLMSHLVSFNAWGYLNSFGLFQAYYTTTLLPSVTPSTISWIGSVQILLSFLVGSVSGRALDAGYLRHVLFLGSVLQLVGIMTTSVSSKYWHLLLAQGICKGLGDGLMFCPAVAVVPTYFVKRRRALAMSLAASGTATGGMVFPVMARELMPRIGFAWTVRAMGLVVLVNAVVILALARAKPAGTEKRPWFEWRAFREREYALFCVGMFLNWWALYFAFFYISAFAKTQLNIDTSTSLVLLLLINAVGLPGRIVFGLLSDRFLGPLRTLIPVALCTSILFYSWAAVHSLSGLYAFCALYGFFGSAIQGLFPASCASLTTDLRTIGARTGMCFAVVSIAALTGSPIGGALVQLHGRYLDAQMFGGSSLLAGSAALVAAYWVSVSRRKVDV</sequence>
<feature type="transmembrane region" description="Helical" evidence="4">
    <location>
        <begin position="216"/>
        <end position="238"/>
    </location>
</feature>
<comment type="caution">
    <text evidence="6">The sequence shown here is derived from an EMBL/GenBank/DDBJ whole genome shotgun (WGS) entry which is preliminary data.</text>
</comment>
<protein>
    <submittedName>
        <fullName evidence="6">MFS general substrate transporter</fullName>
    </submittedName>
</protein>
<comment type="similarity">
    <text evidence="2">Belongs to the major facilitator superfamily. Monocarboxylate porter (TC 2.A.1.13) family.</text>
</comment>
<feature type="transmembrane region" description="Helical" evidence="4">
    <location>
        <begin position="65"/>
        <end position="84"/>
    </location>
</feature>
<evidence type="ECO:0000259" key="5">
    <source>
        <dbReference type="PROSITE" id="PS50850"/>
    </source>
</evidence>
<dbReference type="GO" id="GO:0016020">
    <property type="term" value="C:membrane"/>
    <property type="evidence" value="ECO:0007669"/>
    <property type="project" value="UniProtKB-SubCell"/>
</dbReference>
<dbReference type="PANTHER" id="PTHR11360:SF130">
    <property type="entry name" value="MAJOR FACILITATOR SUPERFAMILY (MFS) PROFILE DOMAIN-CONTAINING PROTEIN-RELATED"/>
    <property type="match status" value="1"/>
</dbReference>
<keyword evidence="7" id="KW-1185">Reference proteome</keyword>
<evidence type="ECO:0000256" key="2">
    <source>
        <dbReference type="ARBA" id="ARBA00006727"/>
    </source>
</evidence>
<dbReference type="Gene3D" id="1.20.1250.20">
    <property type="entry name" value="MFS general substrate transporter like domains"/>
    <property type="match status" value="2"/>
</dbReference>
<feature type="transmembrane region" description="Helical" evidence="4">
    <location>
        <begin position="259"/>
        <end position="284"/>
    </location>
</feature>
<dbReference type="InterPro" id="IPR036259">
    <property type="entry name" value="MFS_trans_sf"/>
</dbReference>
<evidence type="ECO:0000256" key="3">
    <source>
        <dbReference type="SAM" id="MobiDB-lite"/>
    </source>
</evidence>
<feature type="domain" description="Major facilitator superfamily (MFS) profile" evidence="5">
    <location>
        <begin position="55"/>
        <end position="446"/>
    </location>
</feature>
<dbReference type="AlphaFoldDB" id="A0AAJ0BCS3"/>
<feature type="transmembrane region" description="Helical" evidence="4">
    <location>
        <begin position="96"/>
        <end position="115"/>
    </location>
</feature>
<feature type="transmembrane region" description="Helical" evidence="4">
    <location>
        <begin position="185"/>
        <end position="204"/>
    </location>
</feature>
<feature type="transmembrane region" description="Helical" evidence="4">
    <location>
        <begin position="127"/>
        <end position="149"/>
    </location>
</feature>
<dbReference type="InterPro" id="IPR020846">
    <property type="entry name" value="MFS_dom"/>
</dbReference>
<accession>A0AAJ0BCS3</accession>
<keyword evidence="4" id="KW-0472">Membrane</keyword>
<name>A0AAJ0BCS3_9PEZI</name>
<keyword evidence="4" id="KW-0812">Transmembrane</keyword>
<feature type="transmembrane region" description="Helical" evidence="4">
    <location>
        <begin position="327"/>
        <end position="344"/>
    </location>
</feature>
<dbReference type="PANTHER" id="PTHR11360">
    <property type="entry name" value="MONOCARBOXYLATE TRANSPORTER"/>
    <property type="match status" value="1"/>
</dbReference>
<dbReference type="EMBL" id="MU839833">
    <property type="protein sequence ID" value="KAK1755470.1"/>
    <property type="molecule type" value="Genomic_DNA"/>
</dbReference>
<dbReference type="InterPro" id="IPR011701">
    <property type="entry name" value="MFS"/>
</dbReference>
<dbReference type="Proteomes" id="UP001239445">
    <property type="component" value="Unassembled WGS sequence"/>
</dbReference>
<comment type="subcellular location">
    <subcellularLocation>
        <location evidence="1">Membrane</location>
        <topology evidence="1">Multi-pass membrane protein</topology>
    </subcellularLocation>
</comment>
<keyword evidence="4" id="KW-1133">Transmembrane helix</keyword>
<dbReference type="Pfam" id="PF07690">
    <property type="entry name" value="MFS_1"/>
    <property type="match status" value="1"/>
</dbReference>
<feature type="transmembrane region" description="Helical" evidence="4">
    <location>
        <begin position="420"/>
        <end position="438"/>
    </location>
</feature>